<proteinExistence type="predicted"/>
<dbReference type="EMBL" id="JACGCM010000724">
    <property type="protein sequence ID" value="KAF6167447.1"/>
    <property type="molecule type" value="Genomic_DNA"/>
</dbReference>
<dbReference type="Proteomes" id="UP000541444">
    <property type="component" value="Unassembled WGS sequence"/>
</dbReference>
<name>A0A7J7NJU0_9MAGN</name>
<accession>A0A7J7NJU0</accession>
<comment type="caution">
    <text evidence="1">The sequence shown here is derived from an EMBL/GenBank/DDBJ whole genome shotgun (WGS) entry which is preliminary data.</text>
</comment>
<sequence>MGSSFSTKVRDLTEVSRIANPSSSKLSISMSESDNHSFFQSYPLPGSADGWSMRIFLVLVASSQRDRWSFDSETFSSSGRNKITRSNSPFIECLENMIPENEKHDPTCPLCISGEKQTLKISEKALRINSRISKNRVVDGDLEDDSVSYEKSSGSEGKCPKFGSSSSVRNIFAKPFLKCNFSLGSKKMIRYYYTMEFKGKIVGVKVNTIKTTGPGDAFVSGDLQEIVLEGTRDFDLQKLTCLLFERFPASVIGPKADFVKLELLFVF</sequence>
<evidence type="ECO:0000313" key="2">
    <source>
        <dbReference type="Proteomes" id="UP000541444"/>
    </source>
</evidence>
<organism evidence="1 2">
    <name type="scientific">Kingdonia uniflora</name>
    <dbReference type="NCBI Taxonomy" id="39325"/>
    <lineage>
        <taxon>Eukaryota</taxon>
        <taxon>Viridiplantae</taxon>
        <taxon>Streptophyta</taxon>
        <taxon>Embryophyta</taxon>
        <taxon>Tracheophyta</taxon>
        <taxon>Spermatophyta</taxon>
        <taxon>Magnoliopsida</taxon>
        <taxon>Ranunculales</taxon>
        <taxon>Circaeasteraceae</taxon>
        <taxon>Kingdonia</taxon>
    </lineage>
</organism>
<keyword evidence="2" id="KW-1185">Reference proteome</keyword>
<protein>
    <submittedName>
        <fullName evidence="1">Uncharacterized protein</fullName>
    </submittedName>
</protein>
<gene>
    <name evidence="1" type="ORF">GIB67_031648</name>
</gene>
<dbReference type="OrthoDB" id="1938835at2759"/>
<evidence type="ECO:0000313" key="1">
    <source>
        <dbReference type="EMBL" id="KAF6167447.1"/>
    </source>
</evidence>
<dbReference type="AlphaFoldDB" id="A0A7J7NJU0"/>
<reference evidence="1 2" key="1">
    <citation type="journal article" date="2020" name="IScience">
        <title>Genome Sequencing of the Endangered Kingdonia uniflora (Circaeasteraceae, Ranunculales) Reveals Potential Mechanisms of Evolutionary Specialization.</title>
        <authorList>
            <person name="Sun Y."/>
            <person name="Deng T."/>
            <person name="Zhang A."/>
            <person name="Moore M.J."/>
            <person name="Landis J.B."/>
            <person name="Lin N."/>
            <person name="Zhang H."/>
            <person name="Zhang X."/>
            <person name="Huang J."/>
            <person name="Zhang X."/>
            <person name="Sun H."/>
            <person name="Wang H."/>
        </authorList>
    </citation>
    <scope>NUCLEOTIDE SEQUENCE [LARGE SCALE GENOMIC DNA]</scope>
    <source>
        <strain evidence="1">TB1705</strain>
        <tissue evidence="1">Leaf</tissue>
    </source>
</reference>